<evidence type="ECO:0000313" key="1">
    <source>
        <dbReference type="EMBL" id="MEY9319334.1"/>
    </source>
</evidence>
<dbReference type="GeneID" id="92952633"/>
<dbReference type="RefSeq" id="WP_125459318.1">
    <property type="nucleotide sequence ID" value="NZ_BJNL01000052.1"/>
</dbReference>
<keyword evidence="2" id="KW-1185">Reference proteome</keyword>
<dbReference type="Proteomes" id="UP001565471">
    <property type="component" value="Unassembled WGS sequence"/>
</dbReference>
<proteinExistence type="predicted"/>
<comment type="caution">
    <text evidence="1">The sequence shown here is derived from an EMBL/GenBank/DDBJ whole genome shotgun (WGS) entry which is preliminary data.</text>
</comment>
<protein>
    <submittedName>
        <fullName evidence="1">Uncharacterized protein</fullName>
    </submittedName>
</protein>
<organism evidence="1 2">
    <name type="scientific">Bradyrhizobium elkanii</name>
    <dbReference type="NCBI Taxonomy" id="29448"/>
    <lineage>
        <taxon>Bacteria</taxon>
        <taxon>Pseudomonadati</taxon>
        <taxon>Pseudomonadota</taxon>
        <taxon>Alphaproteobacteria</taxon>
        <taxon>Hyphomicrobiales</taxon>
        <taxon>Nitrobacteraceae</taxon>
        <taxon>Bradyrhizobium</taxon>
    </lineage>
</organism>
<sequence length="81" mass="8550">MPRPTPKDRRDQNPVFQAYGVSNAITIAHWTGLPLNGRTGKANALILLPYGGAALRGSRIALRLLGKLSFGGCLPGPTIAL</sequence>
<accession>A0ABV4F7A2</accession>
<dbReference type="EMBL" id="JBGBZA010000002">
    <property type="protein sequence ID" value="MEY9319334.1"/>
    <property type="molecule type" value="Genomic_DNA"/>
</dbReference>
<name>A0ABV4F7A2_BRAEL</name>
<evidence type="ECO:0000313" key="2">
    <source>
        <dbReference type="Proteomes" id="UP001565471"/>
    </source>
</evidence>
<reference evidence="1 2" key="1">
    <citation type="submission" date="2024-07" db="EMBL/GenBank/DDBJ databases">
        <title>Genomic Encyclopedia of Type Strains, Phase V (KMG-V): Genome sequencing to study the core and pangenomes of soil and plant-associated prokaryotes.</title>
        <authorList>
            <person name="Whitman W."/>
        </authorList>
    </citation>
    <scope>NUCLEOTIDE SEQUENCE [LARGE SCALE GENOMIC DNA]</scope>
    <source>
        <strain evidence="1 2">USDA 415</strain>
    </source>
</reference>
<gene>
    <name evidence="1" type="ORF">ABIF29_006133</name>
</gene>